<protein>
    <recommendedName>
        <fullName evidence="4">Lipoprotein</fullName>
    </recommendedName>
</protein>
<accession>A0ABU7JDJ6</accession>
<proteinExistence type="predicted"/>
<keyword evidence="3" id="KW-1185">Reference proteome</keyword>
<dbReference type="RefSeq" id="WP_330086840.1">
    <property type="nucleotide sequence ID" value="NZ_JAUGZK010000003.1"/>
</dbReference>
<evidence type="ECO:0008006" key="4">
    <source>
        <dbReference type="Google" id="ProtNLM"/>
    </source>
</evidence>
<sequence length="168" mass="18416">MIRICFALLVLLVSACAPKDNGGIVLSVSDGEYQALTWSDYYEAGNESFTLELLDLKQGSVWAPGAACGLESASNDLDGIQVYLFHEMKESSTLKLIVRHIKDGQPKSESLLKNGIELDSRISFDVTWHSGIVDITFDDTTEKIDTDFRNLKPFCSVSSGTAKFVIGN</sequence>
<name>A0ABU7JDJ6_9GAMM</name>
<evidence type="ECO:0000313" key="3">
    <source>
        <dbReference type="Proteomes" id="UP001339167"/>
    </source>
</evidence>
<evidence type="ECO:0000313" key="2">
    <source>
        <dbReference type="EMBL" id="MEE2023481.1"/>
    </source>
</evidence>
<comment type="caution">
    <text evidence="2">The sequence shown here is derived from an EMBL/GenBank/DDBJ whole genome shotgun (WGS) entry which is preliminary data.</text>
</comment>
<reference evidence="2 3" key="1">
    <citation type="submission" date="2023-06" db="EMBL/GenBank/DDBJ databases">
        <title>Alkalimonas sp., MEB004 an alkaliphilic bacterium isolated from Lonar Lake, India.</title>
        <authorList>
            <person name="Joshi A."/>
            <person name="Thite S."/>
        </authorList>
    </citation>
    <scope>NUCLEOTIDE SEQUENCE [LARGE SCALE GENOMIC DNA]</scope>
    <source>
        <strain evidence="2 3">MEB004</strain>
    </source>
</reference>
<keyword evidence="1" id="KW-0732">Signal</keyword>
<evidence type="ECO:0000256" key="1">
    <source>
        <dbReference type="SAM" id="SignalP"/>
    </source>
</evidence>
<gene>
    <name evidence="2" type="ORF">QWF21_04425</name>
</gene>
<dbReference type="PROSITE" id="PS51257">
    <property type="entry name" value="PROKAR_LIPOPROTEIN"/>
    <property type="match status" value="1"/>
</dbReference>
<dbReference type="EMBL" id="JAUGZK010000003">
    <property type="protein sequence ID" value="MEE2023481.1"/>
    <property type="molecule type" value="Genomic_DNA"/>
</dbReference>
<feature type="chain" id="PRO_5046669441" description="Lipoprotein" evidence="1">
    <location>
        <begin position="20"/>
        <end position="168"/>
    </location>
</feature>
<feature type="signal peptide" evidence="1">
    <location>
        <begin position="1"/>
        <end position="19"/>
    </location>
</feature>
<organism evidence="2 3">
    <name type="scientific">Alkalimonas mucilaginosa</name>
    <dbReference type="NCBI Taxonomy" id="3057676"/>
    <lineage>
        <taxon>Bacteria</taxon>
        <taxon>Pseudomonadati</taxon>
        <taxon>Pseudomonadota</taxon>
        <taxon>Gammaproteobacteria</taxon>
        <taxon>Alkalimonas</taxon>
    </lineage>
</organism>
<dbReference type="Proteomes" id="UP001339167">
    <property type="component" value="Unassembled WGS sequence"/>
</dbReference>